<feature type="transmembrane region" description="Helical" evidence="6">
    <location>
        <begin position="354"/>
        <end position="378"/>
    </location>
</feature>
<organism evidence="7 8">
    <name type="scientific">Corynebacterium pilosum</name>
    <dbReference type="NCBI Taxonomy" id="35756"/>
    <lineage>
        <taxon>Bacteria</taxon>
        <taxon>Bacillati</taxon>
        <taxon>Actinomycetota</taxon>
        <taxon>Actinomycetes</taxon>
        <taxon>Mycobacteriales</taxon>
        <taxon>Corynebacteriaceae</taxon>
        <taxon>Corynebacterium</taxon>
    </lineage>
</organism>
<keyword evidence="8" id="KW-1185">Reference proteome</keyword>
<feature type="transmembrane region" description="Helical" evidence="6">
    <location>
        <begin position="192"/>
        <end position="214"/>
    </location>
</feature>
<keyword evidence="4 6" id="KW-1133">Transmembrane helix</keyword>
<evidence type="ECO:0000256" key="2">
    <source>
        <dbReference type="ARBA" id="ARBA00022475"/>
    </source>
</evidence>
<feature type="transmembrane region" description="Helical" evidence="6">
    <location>
        <begin position="166"/>
        <end position="186"/>
    </location>
</feature>
<feature type="transmembrane region" description="Helical" evidence="6">
    <location>
        <begin position="97"/>
        <end position="125"/>
    </location>
</feature>
<accession>A0A376CJX5</accession>
<reference evidence="7 8" key="1">
    <citation type="submission" date="2018-06" db="EMBL/GenBank/DDBJ databases">
        <authorList>
            <consortium name="Pathogen Informatics"/>
            <person name="Doyle S."/>
        </authorList>
    </citation>
    <scope>NUCLEOTIDE SEQUENCE [LARGE SCALE GENOMIC DNA]</scope>
    <source>
        <strain evidence="7 8">NCTC11862</strain>
    </source>
</reference>
<gene>
    <name evidence="7" type="ORF">NCTC11862_00545</name>
</gene>
<dbReference type="Proteomes" id="UP000254467">
    <property type="component" value="Unassembled WGS sequence"/>
</dbReference>
<feature type="transmembrane region" description="Helical" evidence="6">
    <location>
        <begin position="137"/>
        <end position="159"/>
    </location>
</feature>
<dbReference type="PANTHER" id="PTHR30250">
    <property type="entry name" value="PST FAMILY PREDICTED COLANIC ACID TRANSPORTER"/>
    <property type="match status" value="1"/>
</dbReference>
<comment type="subcellular location">
    <subcellularLocation>
        <location evidence="1">Cell membrane</location>
        <topology evidence="1">Multi-pass membrane protein</topology>
    </subcellularLocation>
</comment>
<evidence type="ECO:0000256" key="4">
    <source>
        <dbReference type="ARBA" id="ARBA00022989"/>
    </source>
</evidence>
<keyword evidence="5 6" id="KW-0472">Membrane</keyword>
<dbReference type="Pfam" id="PF01943">
    <property type="entry name" value="Polysacc_synt"/>
    <property type="match status" value="1"/>
</dbReference>
<dbReference type="InterPro" id="IPR050833">
    <property type="entry name" value="Poly_Biosynth_Transport"/>
</dbReference>
<feature type="transmembrane region" description="Helical" evidence="6">
    <location>
        <begin position="447"/>
        <end position="464"/>
    </location>
</feature>
<name>A0A376CJX5_9CORY</name>
<dbReference type="RefSeq" id="WP_018582734.1">
    <property type="nucleotide sequence ID" value="NZ_LDYD01000011.1"/>
</dbReference>
<feature type="transmembrane region" description="Helical" evidence="6">
    <location>
        <begin position="470"/>
        <end position="490"/>
    </location>
</feature>
<evidence type="ECO:0000313" key="8">
    <source>
        <dbReference type="Proteomes" id="UP000254467"/>
    </source>
</evidence>
<feature type="transmembrane region" description="Helical" evidence="6">
    <location>
        <begin position="315"/>
        <end position="342"/>
    </location>
</feature>
<dbReference type="AlphaFoldDB" id="A0A376CJX5"/>
<evidence type="ECO:0000256" key="1">
    <source>
        <dbReference type="ARBA" id="ARBA00004651"/>
    </source>
</evidence>
<evidence type="ECO:0000256" key="6">
    <source>
        <dbReference type="SAM" id="Phobius"/>
    </source>
</evidence>
<evidence type="ECO:0000256" key="5">
    <source>
        <dbReference type="ARBA" id="ARBA00023136"/>
    </source>
</evidence>
<dbReference type="InterPro" id="IPR002797">
    <property type="entry name" value="Polysacc_synth"/>
</dbReference>
<evidence type="ECO:0000313" key="7">
    <source>
        <dbReference type="EMBL" id="STC68770.1"/>
    </source>
</evidence>
<sequence length="508" mass="53896">MSDTNQERSDQGPATVERRKLARGSALSFVGSATSALLGFVLTIVISRLLGADGAGIVFQATGVFAVIMAFAKFGMDSTSVYLLPRLLIDDPRAVRGAINASLCISLAVGIVLVAVMEVLAPWIWGEGQEGLLRSVQAIMLFVPFGAAFLILSAVLRALGSVVEYVMVANVAVPVLRPPFVAITAVATGSAVVASVAWAVPLVIMALVAGMLVLRRVRGVEEGVPGPFFPEKEQWREIWTFSIPRTIAAGLEQAIVWVDVLLIGWLASDYAAGIYGGASRFVQAGLLVDAALRVIVSPRFSALLHKGEMSQLKELYVTASSWLVLLGTPAYVLLAFFSPAFLQLLGDEFVDGSAALSILAVGMAITFLAGNIHSMLIMSGRSGWAAANKFIVLITNIVGNLLLVPRFGIEGAAFVWALCMVLDACLALVQVRVFLRITPSAIDVLQPLLIVVGSFGLPALVAVPTVGNSFAGLAVTLAVGGVLYIAACWWQRRPLRIDGLRSIANRRR</sequence>
<dbReference type="CDD" id="cd13128">
    <property type="entry name" value="MATE_Wzx_like"/>
    <property type="match status" value="1"/>
</dbReference>
<protein>
    <submittedName>
        <fullName evidence="7">Stage V sporulation protein B</fullName>
    </submittedName>
</protein>
<evidence type="ECO:0000256" key="3">
    <source>
        <dbReference type="ARBA" id="ARBA00022692"/>
    </source>
</evidence>
<dbReference type="STRING" id="35756.GCA_001044155_00154"/>
<feature type="transmembrane region" description="Helical" evidence="6">
    <location>
        <begin position="57"/>
        <end position="76"/>
    </location>
</feature>
<dbReference type="GO" id="GO:0005886">
    <property type="term" value="C:plasma membrane"/>
    <property type="evidence" value="ECO:0007669"/>
    <property type="project" value="UniProtKB-SubCell"/>
</dbReference>
<proteinExistence type="predicted"/>
<feature type="transmembrane region" description="Helical" evidence="6">
    <location>
        <begin position="26"/>
        <end position="51"/>
    </location>
</feature>
<dbReference type="EMBL" id="UFXQ01000001">
    <property type="protein sequence ID" value="STC68770.1"/>
    <property type="molecule type" value="Genomic_DNA"/>
</dbReference>
<keyword evidence="3 6" id="KW-0812">Transmembrane</keyword>
<feature type="transmembrane region" description="Helical" evidence="6">
    <location>
        <begin position="414"/>
        <end position="435"/>
    </location>
</feature>
<keyword evidence="2" id="KW-1003">Cell membrane</keyword>
<dbReference type="PANTHER" id="PTHR30250:SF11">
    <property type="entry name" value="O-ANTIGEN TRANSPORTER-RELATED"/>
    <property type="match status" value="1"/>
</dbReference>
<feature type="transmembrane region" description="Helical" evidence="6">
    <location>
        <begin position="390"/>
        <end position="408"/>
    </location>
</feature>